<dbReference type="EMBL" id="CP002056">
    <property type="protein sequence ID" value="ADI29819.1"/>
    <property type="molecule type" value="Genomic_DNA"/>
</dbReference>
<evidence type="ECO:0000313" key="2">
    <source>
        <dbReference type="EMBL" id="ADI29819.1"/>
    </source>
</evidence>
<reference evidence="3" key="1">
    <citation type="submission" date="2010-05" db="EMBL/GenBank/DDBJ databases">
        <title>Complete sequence of Methylotenera sp. 301.</title>
        <authorList>
            <person name="Lucas S."/>
            <person name="Copeland A."/>
            <person name="Lapidus A."/>
            <person name="Cheng J.-F."/>
            <person name="Bruce D."/>
            <person name="Goodwin L."/>
            <person name="Pitluck S."/>
            <person name="Clum A."/>
            <person name="Land M."/>
            <person name="Hauser L."/>
            <person name="Kyrpides N."/>
            <person name="Ivanova N."/>
            <person name="Chistoservova L."/>
            <person name="Kalyuzhnaya M."/>
            <person name="Woyke T."/>
        </authorList>
    </citation>
    <scope>NUCLEOTIDE SEQUENCE [LARGE SCALE GENOMIC DNA]</scope>
    <source>
        <strain evidence="3">301</strain>
    </source>
</reference>
<keyword evidence="1" id="KW-0812">Transmembrane</keyword>
<feature type="transmembrane region" description="Helical" evidence="1">
    <location>
        <begin position="113"/>
        <end position="134"/>
    </location>
</feature>
<evidence type="ECO:0000256" key="1">
    <source>
        <dbReference type="SAM" id="Phobius"/>
    </source>
</evidence>
<dbReference type="HOGENOM" id="CLU_118464_2_0_4"/>
<feature type="transmembrane region" description="Helical" evidence="1">
    <location>
        <begin position="14"/>
        <end position="37"/>
    </location>
</feature>
<dbReference type="eggNOG" id="ENOG5032YAP">
    <property type="taxonomic scope" value="Bacteria"/>
</dbReference>
<keyword evidence="1" id="KW-0472">Membrane</keyword>
<reference evidence="2 3" key="2">
    <citation type="journal article" date="2011" name="J. Bacteriol.">
        <title>Genomes of three methylotrophs from a single niche uncover genetic and metabolic divergence of Methylophilaceae.</title>
        <authorList>
            <person name="Lapidus A."/>
            <person name="Clum A."/>
            <person name="Labutti K."/>
            <person name="Kaluzhnaya M.G."/>
            <person name="Lim S."/>
            <person name="Beck D.A."/>
            <person name="Glavina Del Rio T."/>
            <person name="Nolan M."/>
            <person name="Mavromatis K."/>
            <person name="Huntemann M."/>
            <person name="Lucas S."/>
            <person name="Lidstrom M.E."/>
            <person name="Ivanova N."/>
            <person name="Chistoserdova L."/>
        </authorList>
    </citation>
    <scope>NUCLEOTIDE SEQUENCE [LARGE SCALE GENOMIC DNA]</scope>
    <source>
        <strain evidence="2 3">301</strain>
    </source>
</reference>
<dbReference type="RefSeq" id="WP_013148131.1">
    <property type="nucleotide sequence ID" value="NC_014207.1"/>
</dbReference>
<protein>
    <recommendedName>
        <fullName evidence="4">Transmembrane protein</fullName>
    </recommendedName>
</protein>
<dbReference type="AlphaFoldDB" id="D7DID4"/>
<dbReference type="InterPro" id="IPR021279">
    <property type="entry name" value="DUF2721"/>
</dbReference>
<keyword evidence="1" id="KW-1133">Transmembrane helix</keyword>
<dbReference type="OrthoDB" id="5465259at2"/>
<dbReference type="Pfam" id="PF11026">
    <property type="entry name" value="DUF2721"/>
    <property type="match status" value="1"/>
</dbReference>
<keyword evidence="3" id="KW-1185">Reference proteome</keyword>
<organism evidence="2 3">
    <name type="scientific">Methylotenera versatilis (strain 301)</name>
    <dbReference type="NCBI Taxonomy" id="666681"/>
    <lineage>
        <taxon>Bacteria</taxon>
        <taxon>Pseudomonadati</taxon>
        <taxon>Pseudomonadota</taxon>
        <taxon>Betaproteobacteria</taxon>
        <taxon>Nitrosomonadales</taxon>
        <taxon>Methylophilaceae</taxon>
        <taxon>Methylotenera</taxon>
    </lineage>
</organism>
<evidence type="ECO:0000313" key="3">
    <source>
        <dbReference type="Proteomes" id="UP000000383"/>
    </source>
</evidence>
<proteinExistence type="predicted"/>
<accession>D7DID4</accession>
<evidence type="ECO:0008006" key="4">
    <source>
        <dbReference type="Google" id="ProtNLM"/>
    </source>
</evidence>
<dbReference type="Proteomes" id="UP000000383">
    <property type="component" value="Chromosome"/>
</dbReference>
<sequence>MQTSIHGVTVASEVIQLAIAPVFLLMGVSALLGVLTGRLGRVVDRFRVLNESLATLQADDPRQERYSQELDILSCRANWVHWSITLCTFTLLLVAVVIGLLFLGSAINWDTSWLVSILFIFAMGSLISGLTCFIREISLSKHVFQLSKRKIVP</sequence>
<name>D7DID4_METV0</name>
<feature type="transmembrane region" description="Helical" evidence="1">
    <location>
        <begin position="86"/>
        <end position="107"/>
    </location>
</feature>
<dbReference type="STRING" id="666681.M301_1436"/>
<dbReference type="KEGG" id="meh:M301_1436"/>
<gene>
    <name evidence="2" type="ordered locus">M301_1436</name>
</gene>